<evidence type="ECO:0000256" key="1">
    <source>
        <dbReference type="SAM" id="MobiDB-lite"/>
    </source>
</evidence>
<name>A0A0F7TR77_PENBI</name>
<organism evidence="2 3">
    <name type="scientific">Penicillium brasilianum</name>
    <dbReference type="NCBI Taxonomy" id="104259"/>
    <lineage>
        <taxon>Eukaryota</taxon>
        <taxon>Fungi</taxon>
        <taxon>Dikarya</taxon>
        <taxon>Ascomycota</taxon>
        <taxon>Pezizomycotina</taxon>
        <taxon>Eurotiomycetes</taxon>
        <taxon>Eurotiomycetidae</taxon>
        <taxon>Eurotiales</taxon>
        <taxon>Aspergillaceae</taxon>
        <taxon>Penicillium</taxon>
    </lineage>
</organism>
<dbReference type="AlphaFoldDB" id="A0A0F7TR77"/>
<dbReference type="OrthoDB" id="3469225at2759"/>
<feature type="compositionally biased region" description="Polar residues" evidence="1">
    <location>
        <begin position="111"/>
        <end position="125"/>
    </location>
</feature>
<proteinExistence type="predicted"/>
<reference evidence="3" key="1">
    <citation type="journal article" date="2015" name="Genome Announc.">
        <title>Draft genome sequence of the fungus Penicillium brasilianum MG11.</title>
        <authorList>
            <person name="Horn F."/>
            <person name="Linde J."/>
            <person name="Mattern D.J."/>
            <person name="Walther G."/>
            <person name="Guthke R."/>
            <person name="Brakhage A.A."/>
            <person name="Valiante V."/>
        </authorList>
    </citation>
    <scope>NUCLEOTIDE SEQUENCE [LARGE SCALE GENOMIC DNA]</scope>
    <source>
        <strain evidence="3">MG11</strain>
    </source>
</reference>
<dbReference type="Proteomes" id="UP000042958">
    <property type="component" value="Unassembled WGS sequence"/>
</dbReference>
<dbReference type="EMBL" id="CDHK01000005">
    <property type="protein sequence ID" value="CEJ57462.1"/>
    <property type="molecule type" value="Genomic_DNA"/>
</dbReference>
<gene>
    <name evidence="2" type="ORF">PMG11_06153</name>
</gene>
<evidence type="ECO:0000313" key="2">
    <source>
        <dbReference type="EMBL" id="CEJ57462.1"/>
    </source>
</evidence>
<feature type="region of interest" description="Disordered" evidence="1">
    <location>
        <begin position="1"/>
        <end position="45"/>
    </location>
</feature>
<dbReference type="STRING" id="104259.A0A0F7TR77"/>
<feature type="region of interest" description="Disordered" evidence="1">
    <location>
        <begin position="87"/>
        <end position="126"/>
    </location>
</feature>
<dbReference type="PANTHER" id="PTHR37540">
    <property type="entry name" value="TRANSCRIPTION FACTOR (ACR-2), PUTATIVE-RELATED-RELATED"/>
    <property type="match status" value="1"/>
</dbReference>
<evidence type="ECO:0000313" key="3">
    <source>
        <dbReference type="Proteomes" id="UP000042958"/>
    </source>
</evidence>
<protein>
    <submittedName>
        <fullName evidence="2">Uncharacterized protein</fullName>
    </submittedName>
</protein>
<keyword evidence="3" id="KW-1185">Reference proteome</keyword>
<dbReference type="PANTHER" id="PTHR37540:SF5">
    <property type="entry name" value="TRANSCRIPTION FACTOR DOMAIN-CONTAINING PROTEIN"/>
    <property type="match status" value="1"/>
</dbReference>
<sequence>MFESSNSSTPESGYSSSPFVSPPSSASSCSDPLEESHLASNLPHRTTAKPQSSFLFIDYQEDKSQNKKLRYEKQGFLLKNYHRRKKQASIQRLKAPKTAPTNHLLVDHSTSEQSTSSNADSTGEQNGWVDEVEISTRAPGQAVLRSEMWSLKAYLSQGCADPFRASAVEMTDSMNLYFHHFRIHTIAACYPVDATRMSMWWWQKAITQPALLKALLFLTAGHQATLESSNGVSSLVIKKSMRDSLHLRGDTLTTLNNIMQDPVRAVAESTTLVVASLVAIEAVDANIDAHDAHMKGLKRLVQLMGGLDSLDHMTLSKIYQYIFYTSLLTMPLVLTILRSDVKSAALYNTRPVFPLSARWRSEIIQDSRILFTREELDTPKELVSLGVTIFSSSWYPILDRTMKTFLQVIRRLIIYYEHAQRNPASVMPTDNDLFLVAEHQILSACYTTTDPTDINEPLRLTLVIYLNLRVWHFQSFPFMEHVVESLRQSLEVPYQYLQYETPELLFWILALGSLASQGYKCHRWYLNRLIKMTERLGLSDWEAARAVLGGYFYTDQSSEKRAEEDLWNEVLLKETYPYIAPKPA</sequence>
<accession>A0A0F7TR77</accession>
<feature type="compositionally biased region" description="Low complexity" evidence="1">
    <location>
        <begin position="1"/>
        <end position="31"/>
    </location>
</feature>